<dbReference type="EC" id="2.7.13.3" evidence="2"/>
<dbReference type="InterPro" id="IPR036890">
    <property type="entry name" value="HATPase_C_sf"/>
</dbReference>
<comment type="catalytic activity">
    <reaction evidence="1">
        <text>ATP + protein L-histidine = ADP + protein N-phospho-L-histidine.</text>
        <dbReference type="EC" id="2.7.13.3"/>
    </reaction>
</comment>
<keyword evidence="6" id="KW-0808">Transferase</keyword>
<evidence type="ECO:0000313" key="7">
    <source>
        <dbReference type="Proteomes" id="UP000184036"/>
    </source>
</evidence>
<dbReference type="OrthoDB" id="9780487at2"/>
<protein>
    <recommendedName>
        <fullName evidence="2">histidine kinase</fullName>
        <ecNumber evidence="2">2.7.13.3</ecNumber>
    </recommendedName>
</protein>
<feature type="domain" description="Histidine kinase" evidence="5">
    <location>
        <begin position="132"/>
        <end position="351"/>
    </location>
</feature>
<dbReference type="InterPro" id="IPR004358">
    <property type="entry name" value="Sig_transdc_His_kin-like_C"/>
</dbReference>
<dbReference type="SUPFAM" id="SSF55874">
    <property type="entry name" value="ATPase domain of HSP90 chaperone/DNA topoisomerase II/histidine kinase"/>
    <property type="match status" value="1"/>
</dbReference>
<name>A0A1M5JX23_9FLAO</name>
<dbReference type="STRING" id="271157.SAMN05444396_11347"/>
<keyword evidence="4" id="KW-0472">Membrane</keyword>
<reference evidence="7" key="1">
    <citation type="submission" date="2016-11" db="EMBL/GenBank/DDBJ databases">
        <authorList>
            <person name="Varghese N."/>
            <person name="Submissions S."/>
        </authorList>
    </citation>
    <scope>NUCLEOTIDE SEQUENCE [LARGE SCALE GENOMIC DNA]</scope>
    <source>
        <strain evidence="7">DSM 19741</strain>
    </source>
</reference>
<evidence type="ECO:0000256" key="3">
    <source>
        <dbReference type="ARBA" id="ARBA00022553"/>
    </source>
</evidence>
<organism evidence="6 7">
    <name type="scientific">Flavobacterium segetis</name>
    <dbReference type="NCBI Taxonomy" id="271157"/>
    <lineage>
        <taxon>Bacteria</taxon>
        <taxon>Pseudomonadati</taxon>
        <taxon>Bacteroidota</taxon>
        <taxon>Flavobacteriia</taxon>
        <taxon>Flavobacteriales</taxon>
        <taxon>Flavobacteriaceae</taxon>
        <taxon>Flavobacterium</taxon>
    </lineage>
</organism>
<dbReference type="AlphaFoldDB" id="A0A1M5JX23"/>
<dbReference type="PROSITE" id="PS50109">
    <property type="entry name" value="HIS_KIN"/>
    <property type="match status" value="1"/>
</dbReference>
<dbReference type="EMBL" id="FQWE01000013">
    <property type="protein sequence ID" value="SHG44925.1"/>
    <property type="molecule type" value="Genomic_DNA"/>
</dbReference>
<keyword evidence="4" id="KW-0812">Transmembrane</keyword>
<dbReference type="InterPro" id="IPR005467">
    <property type="entry name" value="His_kinase_dom"/>
</dbReference>
<evidence type="ECO:0000313" key="6">
    <source>
        <dbReference type="EMBL" id="SHG44925.1"/>
    </source>
</evidence>
<evidence type="ECO:0000256" key="4">
    <source>
        <dbReference type="SAM" id="Phobius"/>
    </source>
</evidence>
<dbReference type="RefSeq" id="WP_072993914.1">
    <property type="nucleotide sequence ID" value="NZ_FQWE01000013.1"/>
</dbReference>
<dbReference type="Proteomes" id="UP000184036">
    <property type="component" value="Unassembled WGS sequence"/>
</dbReference>
<evidence type="ECO:0000256" key="2">
    <source>
        <dbReference type="ARBA" id="ARBA00012438"/>
    </source>
</evidence>
<keyword evidence="6" id="KW-0418">Kinase</keyword>
<dbReference type="GO" id="GO:0000155">
    <property type="term" value="F:phosphorelay sensor kinase activity"/>
    <property type="evidence" value="ECO:0007669"/>
    <property type="project" value="TreeGrafter"/>
</dbReference>
<keyword evidence="7" id="KW-1185">Reference proteome</keyword>
<feature type="transmembrane region" description="Helical" evidence="4">
    <location>
        <begin position="21"/>
        <end position="40"/>
    </location>
</feature>
<dbReference type="Pfam" id="PF02518">
    <property type="entry name" value="HATPase_c"/>
    <property type="match status" value="1"/>
</dbReference>
<proteinExistence type="predicted"/>
<dbReference type="Gene3D" id="3.30.565.10">
    <property type="entry name" value="Histidine kinase-like ATPase, C-terminal domain"/>
    <property type="match status" value="1"/>
</dbReference>
<keyword evidence="3" id="KW-0597">Phosphoprotein</keyword>
<sequence length="351" mass="40038">MKLYRNLSKIKFLKKSYAFKFLFVAFIGIHIPLIGMLFFVLYGSENISTQTILFFALIMTLLATAATLYFLKQLIKPIETASKALDNYRNERKVPAMPAQFQDEAGLLMSNIQKSILENEQFISDKQDLIYLLSHDFKNFTGNSQGLAQLILAENATEIVQEYAQLILESTNQQFTFIEIFIKLIRDEEEISNRSLRTNIIYLPAVFDLVKNQLNQKLVSKNIKLISTIISDEVTLYIDQDLLVRVLINLVDNAIKFSFPESEIQLKFSNENEKFIFSVSDSGIGFNPRNKEELYKKFTSRSRVGTANEPSTGIGLYLCKKIVEKYKGNLSLESEGINQGAKFSITFTSAL</sequence>
<dbReference type="PANTHER" id="PTHR43547">
    <property type="entry name" value="TWO-COMPONENT HISTIDINE KINASE"/>
    <property type="match status" value="1"/>
</dbReference>
<feature type="transmembrane region" description="Helical" evidence="4">
    <location>
        <begin position="52"/>
        <end position="71"/>
    </location>
</feature>
<dbReference type="SMART" id="SM00387">
    <property type="entry name" value="HATPase_c"/>
    <property type="match status" value="1"/>
</dbReference>
<evidence type="ECO:0000259" key="5">
    <source>
        <dbReference type="PROSITE" id="PS50109"/>
    </source>
</evidence>
<dbReference type="PANTHER" id="PTHR43547:SF2">
    <property type="entry name" value="HYBRID SIGNAL TRANSDUCTION HISTIDINE KINASE C"/>
    <property type="match status" value="1"/>
</dbReference>
<evidence type="ECO:0000256" key="1">
    <source>
        <dbReference type="ARBA" id="ARBA00000085"/>
    </source>
</evidence>
<dbReference type="PRINTS" id="PR00344">
    <property type="entry name" value="BCTRLSENSOR"/>
</dbReference>
<gene>
    <name evidence="6" type="ORF">SAMN05444396_11347</name>
</gene>
<keyword evidence="4" id="KW-1133">Transmembrane helix</keyword>
<dbReference type="InterPro" id="IPR003594">
    <property type="entry name" value="HATPase_dom"/>
</dbReference>
<accession>A0A1M5JX23</accession>